<reference evidence="4" key="1">
    <citation type="submission" date="2019-09" db="EMBL/GenBank/DDBJ databases">
        <authorList>
            <person name="Liu S.-L."/>
            <person name="Chiang Y.-R."/>
            <person name="Fu H.-Y."/>
        </authorList>
    </citation>
    <scope>NUCLEOTIDE SEQUENCE</scope>
    <source>
        <strain evidence="4">THAL066</strain>
    </source>
</reference>
<dbReference type="RefSeq" id="YP_009968287.1">
    <property type="nucleotide sequence ID" value="NC_051883.1"/>
</dbReference>
<dbReference type="InterPro" id="IPR036049">
    <property type="entry name" value="Ribosomal_uL29_sf"/>
</dbReference>
<gene>
    <name evidence="4" type="primary">rpl29</name>
</gene>
<dbReference type="InterPro" id="IPR001854">
    <property type="entry name" value="Ribosomal_uL29"/>
</dbReference>
<evidence type="ECO:0000313" key="4">
    <source>
        <dbReference type="EMBL" id="QMX77388.1"/>
    </source>
</evidence>
<dbReference type="GO" id="GO:0006412">
    <property type="term" value="P:translation"/>
    <property type="evidence" value="ECO:0007669"/>
    <property type="project" value="InterPro"/>
</dbReference>
<keyword evidence="2 4" id="KW-0689">Ribosomal protein</keyword>
<keyword evidence="3" id="KW-0687">Ribonucleoprotein</keyword>
<geneLocation type="chloroplast" evidence="4"/>
<dbReference type="GO" id="GO:0003735">
    <property type="term" value="F:structural constituent of ribosome"/>
    <property type="evidence" value="ECO:0007669"/>
    <property type="project" value="InterPro"/>
</dbReference>
<dbReference type="GeneID" id="60450294"/>
<dbReference type="Pfam" id="PF00831">
    <property type="entry name" value="Ribosomal_L29"/>
    <property type="match status" value="1"/>
</dbReference>
<keyword evidence="4" id="KW-0150">Chloroplast</keyword>
<accession>A0A7G5VUM1</accession>
<dbReference type="GO" id="GO:1990904">
    <property type="term" value="C:ribonucleoprotein complex"/>
    <property type="evidence" value="ECO:0007669"/>
    <property type="project" value="UniProtKB-KW"/>
</dbReference>
<protein>
    <submittedName>
        <fullName evidence="4">50S ribosomal protein L29</fullName>
    </submittedName>
</protein>
<dbReference type="SUPFAM" id="SSF46561">
    <property type="entry name" value="Ribosomal protein L29 (L29p)"/>
    <property type="match status" value="1"/>
</dbReference>
<dbReference type="EMBL" id="MN431657">
    <property type="protein sequence ID" value="QMX77388.1"/>
    <property type="molecule type" value="Genomic_DNA"/>
</dbReference>
<evidence type="ECO:0000256" key="1">
    <source>
        <dbReference type="ARBA" id="ARBA00009254"/>
    </source>
</evidence>
<dbReference type="Gene3D" id="1.10.287.310">
    <property type="match status" value="1"/>
</dbReference>
<evidence type="ECO:0000256" key="2">
    <source>
        <dbReference type="ARBA" id="ARBA00022980"/>
    </source>
</evidence>
<dbReference type="GO" id="GO:0005840">
    <property type="term" value="C:ribosome"/>
    <property type="evidence" value="ECO:0007669"/>
    <property type="project" value="UniProtKB-KW"/>
</dbReference>
<keyword evidence="4" id="KW-0934">Plastid</keyword>
<sequence length="45" mass="5657">MENQQIAQLRKAINRLIWRKSMKQMWKPHEYKKLRHKLAQLLTRL</sequence>
<dbReference type="AlphaFoldDB" id="A0A7G5VUM1"/>
<proteinExistence type="inferred from homology"/>
<comment type="similarity">
    <text evidence="1">Belongs to the universal ribosomal protein uL29 family.</text>
</comment>
<organism evidence="4">
    <name type="scientific">Cyanidiococcus yangmingshanensis</name>
    <dbReference type="NCBI Taxonomy" id="2690220"/>
    <lineage>
        <taxon>Eukaryota</taxon>
        <taxon>Rhodophyta</taxon>
        <taxon>Bangiophyceae</taxon>
        <taxon>Cyanidiales</taxon>
        <taxon>Cyanidiaceae</taxon>
        <taxon>Cyanidiococcus</taxon>
    </lineage>
</organism>
<name>A0A7G5VUM1_9RHOD</name>
<evidence type="ECO:0000256" key="3">
    <source>
        <dbReference type="ARBA" id="ARBA00023274"/>
    </source>
</evidence>